<accession>A0A7C4GIC1</accession>
<dbReference type="GO" id="GO:0005576">
    <property type="term" value="C:extracellular region"/>
    <property type="evidence" value="ECO:0007669"/>
    <property type="project" value="TreeGrafter"/>
</dbReference>
<dbReference type="PANTHER" id="PTHR30582">
    <property type="entry name" value="L,D-TRANSPEPTIDASE"/>
    <property type="match status" value="1"/>
</dbReference>
<dbReference type="UniPathway" id="UPA00219"/>
<sequence>MKPTPVQSVGIIVLAALAVAWSELQLPVRESVGYDVPGLAVRLWKMRLELRENEAELVRLQAETARLKQTVTALAGRFAAAFTEEVYIAVSTADNRLYARRGQDVLREAVISTGSGDTLRQGKRSWIFETPRGVLRVIRKKAGPVWVKPDWAFLEKGEPIPPWDSPLRRQKGVLGDYLLDLGGGVAIHGTDKEHLLGQSVTHGCIRVGKDDIKFLYDSIPVGTKVYIY</sequence>
<dbReference type="GO" id="GO:0016740">
    <property type="term" value="F:transferase activity"/>
    <property type="evidence" value="ECO:0007669"/>
    <property type="project" value="UniProtKB-KW"/>
</dbReference>
<proteinExistence type="predicted"/>
<evidence type="ECO:0000256" key="6">
    <source>
        <dbReference type="PROSITE-ProRule" id="PRU01373"/>
    </source>
</evidence>
<dbReference type="InterPro" id="IPR005490">
    <property type="entry name" value="LD_TPept_cat_dom"/>
</dbReference>
<dbReference type="GO" id="GO:0071972">
    <property type="term" value="F:peptidoglycan L,D-transpeptidase activity"/>
    <property type="evidence" value="ECO:0007669"/>
    <property type="project" value="TreeGrafter"/>
</dbReference>
<evidence type="ECO:0000256" key="2">
    <source>
        <dbReference type="ARBA" id="ARBA00022679"/>
    </source>
</evidence>
<feature type="active site" description="Nucleophile" evidence="6">
    <location>
        <position position="204"/>
    </location>
</feature>
<comment type="caution">
    <text evidence="9">The sequence shown here is derived from an EMBL/GenBank/DDBJ whole genome shotgun (WGS) entry which is preliminary data.</text>
</comment>
<evidence type="ECO:0000313" key="9">
    <source>
        <dbReference type="EMBL" id="HGK27919.1"/>
    </source>
</evidence>
<dbReference type="SUPFAM" id="SSF141523">
    <property type="entry name" value="L,D-transpeptidase catalytic domain-like"/>
    <property type="match status" value="1"/>
</dbReference>
<dbReference type="Gene3D" id="2.40.440.10">
    <property type="entry name" value="L,D-transpeptidase catalytic domain-like"/>
    <property type="match status" value="1"/>
</dbReference>
<keyword evidence="2" id="KW-0808">Transferase</keyword>
<keyword evidence="5 6" id="KW-0961">Cell wall biogenesis/degradation</keyword>
<evidence type="ECO:0000256" key="7">
    <source>
        <dbReference type="SAM" id="Coils"/>
    </source>
</evidence>
<keyword evidence="3 6" id="KW-0133">Cell shape</keyword>
<evidence type="ECO:0000256" key="4">
    <source>
        <dbReference type="ARBA" id="ARBA00022984"/>
    </source>
</evidence>
<keyword evidence="7" id="KW-0175">Coiled coil</keyword>
<evidence type="ECO:0000256" key="3">
    <source>
        <dbReference type="ARBA" id="ARBA00022960"/>
    </source>
</evidence>
<reference evidence="9" key="1">
    <citation type="journal article" date="2020" name="mSystems">
        <title>Genome- and Community-Level Interaction Insights into Carbon Utilization and Element Cycling Functions of Hydrothermarchaeota in Hydrothermal Sediment.</title>
        <authorList>
            <person name="Zhou Z."/>
            <person name="Liu Y."/>
            <person name="Xu W."/>
            <person name="Pan J."/>
            <person name="Luo Z.H."/>
            <person name="Li M."/>
        </authorList>
    </citation>
    <scope>NUCLEOTIDE SEQUENCE [LARGE SCALE GENOMIC DNA]</scope>
    <source>
        <strain evidence="9">SpSt-488</strain>
    </source>
</reference>
<feature type="domain" description="L,D-TPase catalytic" evidence="8">
    <location>
        <begin position="86"/>
        <end position="228"/>
    </location>
</feature>
<keyword evidence="4 6" id="KW-0573">Peptidoglycan synthesis</keyword>
<dbReference type="GO" id="GO:0071555">
    <property type="term" value="P:cell wall organization"/>
    <property type="evidence" value="ECO:0007669"/>
    <property type="project" value="UniProtKB-UniRule"/>
</dbReference>
<name>A0A7C4GIC1_UNCW3</name>
<dbReference type="GO" id="GO:0018104">
    <property type="term" value="P:peptidoglycan-protein cross-linking"/>
    <property type="evidence" value="ECO:0007669"/>
    <property type="project" value="TreeGrafter"/>
</dbReference>
<evidence type="ECO:0000256" key="5">
    <source>
        <dbReference type="ARBA" id="ARBA00023316"/>
    </source>
</evidence>
<dbReference type="GO" id="GO:0008360">
    <property type="term" value="P:regulation of cell shape"/>
    <property type="evidence" value="ECO:0007669"/>
    <property type="project" value="UniProtKB-UniRule"/>
</dbReference>
<dbReference type="PROSITE" id="PS52029">
    <property type="entry name" value="LD_TPASE"/>
    <property type="match status" value="1"/>
</dbReference>
<dbReference type="CDD" id="cd16913">
    <property type="entry name" value="YkuD_like"/>
    <property type="match status" value="1"/>
</dbReference>
<evidence type="ECO:0000259" key="8">
    <source>
        <dbReference type="PROSITE" id="PS52029"/>
    </source>
</evidence>
<feature type="coiled-coil region" evidence="7">
    <location>
        <begin position="43"/>
        <end position="70"/>
    </location>
</feature>
<dbReference type="Pfam" id="PF03734">
    <property type="entry name" value="YkuD"/>
    <property type="match status" value="1"/>
</dbReference>
<gene>
    <name evidence="9" type="ORF">ENS41_03085</name>
</gene>
<dbReference type="InterPro" id="IPR050979">
    <property type="entry name" value="LD-transpeptidase"/>
</dbReference>
<dbReference type="EMBL" id="DSUT01000056">
    <property type="protein sequence ID" value="HGK27919.1"/>
    <property type="molecule type" value="Genomic_DNA"/>
</dbReference>
<feature type="active site" description="Proton donor/acceptor" evidence="6">
    <location>
        <position position="188"/>
    </location>
</feature>
<protein>
    <submittedName>
        <fullName evidence="9">L,D-transpeptidase</fullName>
    </submittedName>
</protein>
<organism evidence="9">
    <name type="scientific">candidate division WOR-3 bacterium</name>
    <dbReference type="NCBI Taxonomy" id="2052148"/>
    <lineage>
        <taxon>Bacteria</taxon>
        <taxon>Bacteria division WOR-3</taxon>
    </lineage>
</organism>
<evidence type="ECO:0000256" key="1">
    <source>
        <dbReference type="ARBA" id="ARBA00004752"/>
    </source>
</evidence>
<comment type="pathway">
    <text evidence="1 6">Cell wall biogenesis; peptidoglycan biosynthesis.</text>
</comment>
<dbReference type="InterPro" id="IPR038063">
    <property type="entry name" value="Transpep_catalytic_dom"/>
</dbReference>
<dbReference type="AlphaFoldDB" id="A0A7C4GIC1"/>